<evidence type="ECO:0000259" key="2">
    <source>
        <dbReference type="Pfam" id="PF20448"/>
    </source>
</evidence>
<evidence type="ECO:0000313" key="3">
    <source>
        <dbReference type="EMBL" id="MCX8525297.1"/>
    </source>
</evidence>
<keyword evidence="1" id="KW-0732">Signal</keyword>
<dbReference type="InterPro" id="IPR046551">
    <property type="entry name" value="DUF6705"/>
</dbReference>
<accession>A0ABT3XUH2</accession>
<sequence>MNRIVLLLTLFFSLSCKAQTNIINIPERCNHLPLQTDNGSLYLKDITNIYAPYVGTWKWSSGNKEMTLVLLKQNKYHYNNNTDNYYQDRLVGYYIYKENGVVIADTSGDDLQSDFGISVYFGISCSSKVNTGVFIDVKKEKMISVGLEILSPTQMKFDGDIDQHSSYINGDKQRTLYSGSTFPLNMVFTKQ</sequence>
<evidence type="ECO:0000256" key="1">
    <source>
        <dbReference type="SAM" id="SignalP"/>
    </source>
</evidence>
<dbReference type="PROSITE" id="PS51257">
    <property type="entry name" value="PROKAR_LIPOPROTEIN"/>
    <property type="match status" value="1"/>
</dbReference>
<evidence type="ECO:0000313" key="4">
    <source>
        <dbReference type="Proteomes" id="UP001073122"/>
    </source>
</evidence>
<comment type="caution">
    <text evidence="3">The sequence shown here is derived from an EMBL/GenBank/DDBJ whole genome shotgun (WGS) entry which is preliminary data.</text>
</comment>
<dbReference type="EMBL" id="JAOVZW010000018">
    <property type="protein sequence ID" value="MCX8525297.1"/>
    <property type="molecule type" value="Genomic_DNA"/>
</dbReference>
<dbReference type="Proteomes" id="UP001073122">
    <property type="component" value="Unassembled WGS sequence"/>
</dbReference>
<reference evidence="3" key="1">
    <citation type="submission" date="2022-10" db="EMBL/GenBank/DDBJ databases">
        <title>Chryseobacterium sp. nov., a novel bacterial species.</title>
        <authorList>
            <person name="Cao Y."/>
        </authorList>
    </citation>
    <scope>NUCLEOTIDE SEQUENCE</scope>
    <source>
        <strain evidence="3">CCTCC AB2015118</strain>
    </source>
</reference>
<dbReference type="RefSeq" id="WP_267266558.1">
    <property type="nucleotide sequence ID" value="NZ_JAOVZW010000018.1"/>
</dbReference>
<dbReference type="Pfam" id="PF20448">
    <property type="entry name" value="DUF6705"/>
    <property type="match status" value="1"/>
</dbReference>
<feature type="signal peptide" evidence="1">
    <location>
        <begin position="1"/>
        <end position="18"/>
    </location>
</feature>
<keyword evidence="4" id="KW-1185">Reference proteome</keyword>
<feature type="chain" id="PRO_5047019304" description="DUF6705 domain-containing protein" evidence="1">
    <location>
        <begin position="19"/>
        <end position="191"/>
    </location>
</feature>
<name>A0ABT3XUH2_9FLAO</name>
<organism evidence="3 4">
    <name type="scientific">Chryseobacterium formosus</name>
    <dbReference type="NCBI Taxonomy" id="1537363"/>
    <lineage>
        <taxon>Bacteria</taxon>
        <taxon>Pseudomonadati</taxon>
        <taxon>Bacteroidota</taxon>
        <taxon>Flavobacteriia</taxon>
        <taxon>Flavobacteriales</taxon>
        <taxon>Weeksellaceae</taxon>
        <taxon>Chryseobacterium group</taxon>
        <taxon>Chryseobacterium</taxon>
    </lineage>
</organism>
<protein>
    <recommendedName>
        <fullName evidence="2">DUF6705 domain-containing protein</fullName>
    </recommendedName>
</protein>
<feature type="domain" description="DUF6705" evidence="2">
    <location>
        <begin position="1"/>
        <end position="191"/>
    </location>
</feature>
<gene>
    <name evidence="3" type="ORF">OF897_15370</name>
</gene>
<proteinExistence type="predicted"/>